<sequence>MLDPAARLREAVISGNLAITKRLLARFPDLWLNTDSAHEGWCNLHYASFYGRYLICFHLVSLMHRLNKHTGQFCDLDLVTFENYTVLHMPLRHRHSQTLHFLLQEFSGQKWLDFKGGPYLRTPVHECCVYRFADGLKLLLEFGADWSLTDANGDTCLHLCFAYGDLDSTEALLKYVMADALAKKNNADAENHKNTCGSADISPQKLLGTHVKSAVNTNPESDREFLNAVIQKLENTPNAKGQLPVAYAASFDMENAYFLHKRKWVDRVLEEELLLKSAQWDASLSMYEYSEKRAPFLSPGVSLANYGNIALILRTSLDSDLLDNISPGGDPYLSASTSRASPSRAGISGANLAANSGATSVVTTAVNDHDSVHTVSAAKGRKHLRLLPNGDSENVPPDAARPQRQHAKLFAFNFRGLPLMTRSSTASLQLPISPLQVEFNSTQTRKLSLTLQARLPQKGDDVDRVSSQVLEHPRKSSSAATPTSGSFVHLLIFSPLLAMRRKSVSADDAAIDPPKKDRTAISKYPSSSMLRKKPSSDSLKRNFSTPAKLGTVFRAAESPTTALRQSRRPSMAESPTNTTPGKLPLVSSSDVGGPLEPQAEVAEKKFVYAIQKPLPLLKERPNLRIKTPHEIEKGAEEDNSQNIRSISFVRVREE</sequence>
<dbReference type="STRING" id="2163413.A0A4P6XJS0"/>
<dbReference type="Pfam" id="PF13637">
    <property type="entry name" value="Ank_4"/>
    <property type="match status" value="1"/>
</dbReference>
<feature type="compositionally biased region" description="Basic and acidic residues" evidence="3">
    <location>
        <begin position="627"/>
        <end position="636"/>
    </location>
</feature>
<dbReference type="Gene3D" id="1.25.40.20">
    <property type="entry name" value="Ankyrin repeat-containing domain"/>
    <property type="match status" value="2"/>
</dbReference>
<dbReference type="PANTHER" id="PTHR24166:SF48">
    <property type="entry name" value="PROTEIN VAPYRIN"/>
    <property type="match status" value="1"/>
</dbReference>
<dbReference type="InterPro" id="IPR002110">
    <property type="entry name" value="Ankyrin_rpt"/>
</dbReference>
<feature type="region of interest" description="Disordered" evidence="3">
    <location>
        <begin position="458"/>
        <end position="482"/>
    </location>
</feature>
<evidence type="ECO:0000256" key="1">
    <source>
        <dbReference type="ARBA" id="ARBA00022737"/>
    </source>
</evidence>
<reference evidence="5" key="1">
    <citation type="submission" date="2019-03" db="EMBL/GenBank/DDBJ databases">
        <title>Snf2 controls pulcherriminic acid biosynthesis and connects pigmentation and antifungal activity of the yeast Metschnikowia pulcherrima.</title>
        <authorList>
            <person name="Gore-Lloyd D."/>
            <person name="Sumann I."/>
            <person name="Brachmann A.O."/>
            <person name="Schneeberger K."/>
            <person name="Ortiz-Merino R.A."/>
            <person name="Moreno-Beltran M."/>
            <person name="Schlaefli M."/>
            <person name="Kirner P."/>
            <person name="Santos Kron A."/>
            <person name="Wolfe K.H."/>
            <person name="Piel J."/>
            <person name="Ahrens C.H."/>
            <person name="Henk D."/>
            <person name="Freimoser F.M."/>
        </authorList>
    </citation>
    <scope>NUCLEOTIDE SEQUENCE [LARGE SCALE GENOMIC DNA]</scope>
    <source>
        <strain evidence="5">APC 1.2</strain>
    </source>
</reference>
<evidence type="ECO:0000313" key="5">
    <source>
        <dbReference type="Proteomes" id="UP000292447"/>
    </source>
</evidence>
<feature type="compositionally biased region" description="Polar residues" evidence="3">
    <location>
        <begin position="573"/>
        <end position="589"/>
    </location>
</feature>
<feature type="region of interest" description="Disordered" evidence="3">
    <location>
        <begin position="505"/>
        <end position="543"/>
    </location>
</feature>
<dbReference type="AlphaFoldDB" id="A0A4P6XJS0"/>
<feature type="region of interest" description="Disordered" evidence="3">
    <location>
        <begin position="627"/>
        <end position="654"/>
    </location>
</feature>
<dbReference type="SMART" id="SM00248">
    <property type="entry name" value="ANK"/>
    <property type="match status" value="4"/>
</dbReference>
<dbReference type="EMBL" id="CP034457">
    <property type="protein sequence ID" value="QBM87547.1"/>
    <property type="molecule type" value="Genomic_DNA"/>
</dbReference>
<dbReference type="SUPFAM" id="SSF48403">
    <property type="entry name" value="Ankyrin repeat"/>
    <property type="match status" value="1"/>
</dbReference>
<feature type="region of interest" description="Disordered" evidence="3">
    <location>
        <begin position="556"/>
        <end position="589"/>
    </location>
</feature>
<keyword evidence="2" id="KW-0040">ANK repeat</keyword>
<dbReference type="InterPro" id="IPR050889">
    <property type="entry name" value="Dendritic_Spine_Reg/Scaffold"/>
</dbReference>
<keyword evidence="1" id="KW-0677">Repeat</keyword>
<keyword evidence="5" id="KW-1185">Reference proteome</keyword>
<accession>A0A4P6XJS0</accession>
<evidence type="ECO:0000313" key="4">
    <source>
        <dbReference type="EMBL" id="QBM87547.1"/>
    </source>
</evidence>
<evidence type="ECO:0000256" key="3">
    <source>
        <dbReference type="SAM" id="MobiDB-lite"/>
    </source>
</evidence>
<organism evidence="4 5">
    <name type="scientific">Metschnikowia aff. pulcherrima</name>
    <dbReference type="NCBI Taxonomy" id="2163413"/>
    <lineage>
        <taxon>Eukaryota</taxon>
        <taxon>Fungi</taxon>
        <taxon>Dikarya</taxon>
        <taxon>Ascomycota</taxon>
        <taxon>Saccharomycotina</taxon>
        <taxon>Pichiomycetes</taxon>
        <taxon>Metschnikowiaceae</taxon>
        <taxon>Metschnikowia</taxon>
    </lineage>
</organism>
<dbReference type="PANTHER" id="PTHR24166">
    <property type="entry name" value="ROLLING PEBBLES, ISOFORM B"/>
    <property type="match status" value="1"/>
</dbReference>
<proteinExistence type="predicted"/>
<name>A0A4P6XJS0_9ASCO</name>
<gene>
    <name evidence="4" type="ORF">METSCH_B07530</name>
</gene>
<dbReference type="InterPro" id="IPR036770">
    <property type="entry name" value="Ankyrin_rpt-contain_sf"/>
</dbReference>
<dbReference type="Proteomes" id="UP000292447">
    <property type="component" value="Chromosome II"/>
</dbReference>
<evidence type="ECO:0000256" key="2">
    <source>
        <dbReference type="ARBA" id="ARBA00023043"/>
    </source>
</evidence>
<protein>
    <submittedName>
        <fullName evidence="4">Uncharacterized protein</fullName>
    </submittedName>
</protein>